<dbReference type="Proteomes" id="UP000553059">
    <property type="component" value="Unassembled WGS sequence"/>
</dbReference>
<comment type="caution">
    <text evidence="2">The sequence shown here is derived from an EMBL/GenBank/DDBJ whole genome shotgun (WGS) entry which is preliminary data.</text>
</comment>
<evidence type="ECO:0000313" key="2">
    <source>
        <dbReference type="EMBL" id="HHY29048.1"/>
    </source>
</evidence>
<proteinExistence type="predicted"/>
<evidence type="ECO:0000313" key="3">
    <source>
        <dbReference type="Proteomes" id="UP000553059"/>
    </source>
</evidence>
<sequence>MFQFEKSTISSNIAKFKVMIETTENHDVAGTLYNDSYAFAIDFQGIRQMLSILDDFFDYVNFPQATHEKRSFSESPSRKVKHPPRGLREVSTEEMKDKQPAFLLHVQFRQNSTWQGTLSWLPEQKTKRFRSELEMIGMIAETLKK</sequence>
<dbReference type="AlphaFoldDB" id="A0A7C6Z7G0"/>
<protein>
    <submittedName>
        <fullName evidence="2">Uncharacterized protein</fullName>
    </submittedName>
</protein>
<accession>A0A7C6Z7G0</accession>
<feature type="region of interest" description="Disordered" evidence="1">
    <location>
        <begin position="67"/>
        <end position="94"/>
    </location>
</feature>
<reference evidence="2 3" key="1">
    <citation type="journal article" date="2020" name="Biotechnol. Biofuels">
        <title>New insights from the biogas microbiome by comprehensive genome-resolved metagenomics of nearly 1600 species originating from multiple anaerobic digesters.</title>
        <authorList>
            <person name="Campanaro S."/>
            <person name="Treu L."/>
            <person name="Rodriguez-R L.M."/>
            <person name="Kovalovszki A."/>
            <person name="Ziels R.M."/>
            <person name="Maus I."/>
            <person name="Zhu X."/>
            <person name="Kougias P.G."/>
            <person name="Basile A."/>
            <person name="Luo G."/>
            <person name="Schluter A."/>
            <person name="Konstantinidis K.T."/>
            <person name="Angelidaki I."/>
        </authorList>
    </citation>
    <scope>NUCLEOTIDE SEQUENCE [LARGE SCALE GENOMIC DNA]</scope>
    <source>
        <strain evidence="2">AS05jafATM_4</strain>
    </source>
</reference>
<evidence type="ECO:0000256" key="1">
    <source>
        <dbReference type="SAM" id="MobiDB-lite"/>
    </source>
</evidence>
<gene>
    <name evidence="2" type="ORF">GX523_20325</name>
</gene>
<organism evidence="2 3">
    <name type="scientific">Desulfitobacterium dehalogenans</name>
    <dbReference type="NCBI Taxonomy" id="36854"/>
    <lineage>
        <taxon>Bacteria</taxon>
        <taxon>Bacillati</taxon>
        <taxon>Bacillota</taxon>
        <taxon>Clostridia</taxon>
        <taxon>Eubacteriales</taxon>
        <taxon>Desulfitobacteriaceae</taxon>
        <taxon>Desulfitobacterium</taxon>
    </lineage>
</organism>
<name>A0A7C6Z7G0_9FIRM</name>
<dbReference type="EMBL" id="DUTF01000436">
    <property type="protein sequence ID" value="HHY29048.1"/>
    <property type="molecule type" value="Genomic_DNA"/>
</dbReference>